<dbReference type="EMBL" id="CP138858">
    <property type="protein sequence ID" value="WPJ97808.1"/>
    <property type="molecule type" value="Genomic_DNA"/>
</dbReference>
<name>A0ABZ0RRT5_9BACT</name>
<gene>
    <name evidence="1" type="ORF">SH580_08795</name>
</gene>
<evidence type="ECO:0000313" key="2">
    <source>
        <dbReference type="Proteomes" id="UP001324993"/>
    </source>
</evidence>
<dbReference type="InterPro" id="IPR043733">
    <property type="entry name" value="DUF5677"/>
</dbReference>
<evidence type="ECO:0000313" key="1">
    <source>
        <dbReference type="EMBL" id="WPJ97808.1"/>
    </source>
</evidence>
<protein>
    <submittedName>
        <fullName evidence="1">DUF5677 domain-containing protein</fullName>
    </submittedName>
</protein>
<sequence>MPDTPHKSILDRSIFRLQIEESFAPQLKLLEQMVNYGTNLVPRCFDSSDKQLPDIVCIGSFLKHAVSALDAIHILVQEGATTACQAHIRSIFEINLYIEWICQEDYEKRGVAYFVWNIRKKRYWNRCALEGTAEHKAHQQHMKGMDTSRTSKRFDQAELWNAVNQDDKRLQHPELATVNDMFEQRMKKSGKDVEWYVPFGVSGLRDIAIKLNKEAVYKVFFGKLSEATHGQTLEQQLYFSDTTGVMHFDHIRTLARVDDVFKLTFLQVMDLYSQTLRRYRPDEEKAFYHKYQNEWRDAYWRVPKVSKQNGTYHITEGEEPPAFTDL</sequence>
<dbReference type="RefSeq" id="WP_319834629.1">
    <property type="nucleotide sequence ID" value="NZ_CP138858.1"/>
</dbReference>
<organism evidence="1 2">
    <name type="scientific">Coraliomargarita algicola</name>
    <dbReference type="NCBI Taxonomy" id="3092156"/>
    <lineage>
        <taxon>Bacteria</taxon>
        <taxon>Pseudomonadati</taxon>
        <taxon>Verrucomicrobiota</taxon>
        <taxon>Opitutia</taxon>
        <taxon>Puniceicoccales</taxon>
        <taxon>Coraliomargaritaceae</taxon>
        <taxon>Coraliomargarita</taxon>
    </lineage>
</organism>
<accession>A0ABZ0RRT5</accession>
<reference evidence="1 2" key="1">
    <citation type="submission" date="2023-11" db="EMBL/GenBank/DDBJ databases">
        <title>Coraliomargarita sp. nov., isolated from marine algae.</title>
        <authorList>
            <person name="Lee J.K."/>
            <person name="Baek J.H."/>
            <person name="Kim J.M."/>
            <person name="Choi D.G."/>
            <person name="Jeon C.O."/>
        </authorList>
    </citation>
    <scope>NUCLEOTIDE SEQUENCE [LARGE SCALE GENOMIC DNA]</scope>
    <source>
        <strain evidence="1 2">J2-16</strain>
    </source>
</reference>
<keyword evidence="2" id="KW-1185">Reference proteome</keyword>
<proteinExistence type="predicted"/>
<dbReference type="Pfam" id="PF18928">
    <property type="entry name" value="DUF5677"/>
    <property type="match status" value="1"/>
</dbReference>
<dbReference type="Proteomes" id="UP001324993">
    <property type="component" value="Chromosome"/>
</dbReference>